<accession>A0AB34KSA6</accession>
<dbReference type="GO" id="GO:0046872">
    <property type="term" value="F:metal ion binding"/>
    <property type="evidence" value="ECO:0007669"/>
    <property type="project" value="UniProtKB-KW"/>
</dbReference>
<keyword evidence="3" id="KW-0378">Hydrolase</keyword>
<keyword evidence="4" id="KW-0464">Manganese</keyword>
<evidence type="ECO:0000313" key="7">
    <source>
        <dbReference type="Proteomes" id="UP000803884"/>
    </source>
</evidence>
<dbReference type="Pfam" id="PF01368">
    <property type="entry name" value="DHH"/>
    <property type="match status" value="1"/>
</dbReference>
<dbReference type="PANTHER" id="PTHR12112:SF39">
    <property type="entry name" value="EG:152A3.5 PROTEIN (FBGN0003116_PN PROTEIN)"/>
    <property type="match status" value="1"/>
</dbReference>
<proteinExistence type="predicted"/>
<organism evidence="6 7">
    <name type="scientific">Cladosporium halotolerans</name>
    <dbReference type="NCBI Taxonomy" id="1052096"/>
    <lineage>
        <taxon>Eukaryota</taxon>
        <taxon>Fungi</taxon>
        <taxon>Dikarya</taxon>
        <taxon>Ascomycota</taxon>
        <taxon>Pezizomycotina</taxon>
        <taxon>Dothideomycetes</taxon>
        <taxon>Dothideomycetidae</taxon>
        <taxon>Cladosporiales</taxon>
        <taxon>Cladosporiaceae</taxon>
        <taxon>Cladosporium</taxon>
    </lineage>
</organism>
<feature type="domain" description="DHHA2" evidence="5">
    <location>
        <begin position="261"/>
        <end position="426"/>
    </location>
</feature>
<dbReference type="EMBL" id="JAAQHG020000014">
    <property type="protein sequence ID" value="KAL1586445.1"/>
    <property type="molecule type" value="Genomic_DNA"/>
</dbReference>
<dbReference type="GO" id="GO:0005737">
    <property type="term" value="C:cytoplasm"/>
    <property type="evidence" value="ECO:0007669"/>
    <property type="project" value="InterPro"/>
</dbReference>
<dbReference type="InterPro" id="IPR038222">
    <property type="entry name" value="DHHA2_dom_sf"/>
</dbReference>
<dbReference type="Gene3D" id="3.90.1640.10">
    <property type="entry name" value="inorganic pyrophosphatase (n-terminal core)"/>
    <property type="match status" value="1"/>
</dbReference>
<comment type="caution">
    <text evidence="6">The sequence shown here is derived from an EMBL/GenBank/DDBJ whole genome shotgun (WGS) entry which is preliminary data.</text>
</comment>
<dbReference type="Proteomes" id="UP000803884">
    <property type="component" value="Unassembled WGS sequence"/>
</dbReference>
<dbReference type="InterPro" id="IPR038763">
    <property type="entry name" value="DHH_sf"/>
</dbReference>
<dbReference type="GeneID" id="96006626"/>
<evidence type="ECO:0000256" key="1">
    <source>
        <dbReference type="ARBA" id="ARBA00001936"/>
    </source>
</evidence>
<keyword evidence="2" id="KW-0479">Metal-binding</keyword>
<protein>
    <recommendedName>
        <fullName evidence="5">DHHA2 domain-containing protein</fullName>
    </recommendedName>
</protein>
<dbReference type="InterPro" id="IPR001667">
    <property type="entry name" value="DDH_dom"/>
</dbReference>
<dbReference type="Pfam" id="PF02833">
    <property type="entry name" value="DHHA2"/>
    <property type="match status" value="1"/>
</dbReference>
<reference evidence="6 7" key="1">
    <citation type="journal article" date="2020" name="Microbiol. Resour. Announc.">
        <title>Draft Genome Sequence of a Cladosporium Species Isolated from the Mesophotic Ascidian Didemnum maculosum.</title>
        <authorList>
            <person name="Gioti A."/>
            <person name="Siaperas R."/>
            <person name="Nikolaivits E."/>
            <person name="Le Goff G."/>
            <person name="Ouazzani J."/>
            <person name="Kotoulas G."/>
            <person name="Topakas E."/>
        </authorList>
    </citation>
    <scope>NUCLEOTIDE SEQUENCE [LARGE SCALE GENOMIC DNA]</scope>
    <source>
        <strain evidence="6 7">TM138-S3</strain>
    </source>
</reference>
<evidence type="ECO:0000259" key="5">
    <source>
        <dbReference type="SMART" id="SM01131"/>
    </source>
</evidence>
<dbReference type="InterPro" id="IPR004097">
    <property type="entry name" value="DHHA2"/>
</dbReference>
<keyword evidence="7" id="KW-1185">Reference proteome</keyword>
<name>A0AB34KSA6_9PEZI</name>
<dbReference type="AlphaFoldDB" id="A0AB34KSA6"/>
<evidence type="ECO:0000256" key="4">
    <source>
        <dbReference type="ARBA" id="ARBA00023211"/>
    </source>
</evidence>
<dbReference type="SUPFAM" id="SSF64182">
    <property type="entry name" value="DHH phosphoesterases"/>
    <property type="match status" value="1"/>
</dbReference>
<dbReference type="RefSeq" id="XP_069229550.1">
    <property type="nucleotide sequence ID" value="XM_069373788.1"/>
</dbReference>
<dbReference type="GO" id="GO:0004309">
    <property type="term" value="F:exopolyphosphatase activity"/>
    <property type="evidence" value="ECO:0007669"/>
    <property type="project" value="TreeGrafter"/>
</dbReference>
<dbReference type="PANTHER" id="PTHR12112">
    <property type="entry name" value="BNIP - RELATED"/>
    <property type="match status" value="1"/>
</dbReference>
<dbReference type="Gene3D" id="3.10.310.20">
    <property type="entry name" value="DHHA2 domain"/>
    <property type="match status" value="1"/>
</dbReference>
<evidence type="ECO:0000313" key="6">
    <source>
        <dbReference type="EMBL" id="KAL1586445.1"/>
    </source>
</evidence>
<dbReference type="SMART" id="SM01131">
    <property type="entry name" value="DHHA2"/>
    <property type="match status" value="1"/>
</dbReference>
<comment type="cofactor">
    <cofactor evidence="1">
        <name>Mn(2+)</name>
        <dbReference type="ChEBI" id="CHEBI:29035"/>
    </cofactor>
</comment>
<evidence type="ECO:0000256" key="2">
    <source>
        <dbReference type="ARBA" id="ARBA00022723"/>
    </source>
</evidence>
<sequence length="428" mass="45610">MARFSVKTFLSHAKRQLQQASQTNAKTTFVVGNESADLDSIASAIVYGYITSSSTQALRSNTLTIPLTNIPAADLSLRPELTTLLRHANLTPSDLITLSDLPPNLSPATTTLTLVDHNALTGPLATLFPTPTSLTACIDHHADENTVLPTSKPRLITPSGSCASLVATHLHDAWVQLALFSSSTGAANGQQSYDVIDDTAYTSTWDAQAALLALGAVLIDTQNLTSAHKVTAHDRRAAKLLEAFVNLSPKLSVGFDRDAFYGELEAAKSDIGPLALGDVLRKDYKAWSDGGSGLELGVASVVRGLGFLEEKAAGEAEGSDAEGRKALLRACAAFAKERKLGLFAVMTAFSNGKGEFERELLLMAAEEGKPVEAAEKFVKQAGGQLKLVDLEGYEAKEDGVAWVKAWRQDSLEASRKQVAPLFREAMKA</sequence>
<evidence type="ECO:0000256" key="3">
    <source>
        <dbReference type="ARBA" id="ARBA00022801"/>
    </source>
</evidence>
<gene>
    <name evidence="6" type="ORF">WHR41_05183</name>
</gene>